<dbReference type="EMBL" id="BAABVV010000037">
    <property type="protein sequence ID" value="GAA6114661.1"/>
    <property type="molecule type" value="Genomic_DNA"/>
</dbReference>
<sequence length="191" mass="21172">MERSSSFSLRNLVQVSVLGGLAYLLTYLSVPLIPIAPYMKLDFGDIPILLATVLISTRSGLIVAVLRALLYFIFTGPSLISLIGVMALLIASITIVLSVTVADKMFEGKKKYIAMIVIETLMLTIVMSLLNYFIITPLYISLAGFKLSFSLLDSIIYTVAPFNLLKGLFVGIVFVIIYNRSNAWSKYKEKR</sequence>
<evidence type="ECO:0000313" key="10">
    <source>
        <dbReference type="EMBL" id="GAA6114661.1"/>
    </source>
</evidence>
<feature type="transmembrane region" description="Helical" evidence="9">
    <location>
        <begin position="112"/>
        <end position="135"/>
    </location>
</feature>
<gene>
    <name evidence="10" type="ORF">AP20H10_10240</name>
</gene>
<evidence type="ECO:0000256" key="9">
    <source>
        <dbReference type="SAM" id="Phobius"/>
    </source>
</evidence>
<evidence type="ECO:0000256" key="1">
    <source>
        <dbReference type="ARBA" id="ARBA00004651"/>
    </source>
</evidence>
<dbReference type="Pfam" id="PF12822">
    <property type="entry name" value="ECF_trnsprt"/>
    <property type="match status" value="1"/>
</dbReference>
<evidence type="ECO:0000256" key="6">
    <source>
        <dbReference type="ARBA" id="ARBA00022989"/>
    </source>
</evidence>
<comment type="caution">
    <text evidence="10">The sequence shown here is derived from an EMBL/GenBank/DDBJ whole genome shotgun (WGS) entry which is preliminary data.</text>
</comment>
<name>A0ABP9ZIQ2_9LACO</name>
<keyword evidence="7 8" id="KW-0472">Membrane</keyword>
<reference evidence="10 11" key="1">
    <citation type="submission" date="2024-03" db="EMBL/GenBank/DDBJ databases">
        <title>Inconsistent identification of Apilactobacillus kunkeei-related strains obtained by well-developed overall genome related indices.</title>
        <authorList>
            <person name="Maeno S."/>
            <person name="Endo A."/>
        </authorList>
    </citation>
    <scope>NUCLEOTIDE SEQUENCE [LARGE SCALE GENOMIC DNA]</scope>
    <source>
        <strain evidence="10 11">20H-10</strain>
    </source>
</reference>
<feature type="transmembrane region" description="Helical" evidence="9">
    <location>
        <begin position="155"/>
        <end position="178"/>
    </location>
</feature>
<feature type="transmembrane region" description="Helical" evidence="9">
    <location>
        <begin position="79"/>
        <end position="100"/>
    </location>
</feature>
<keyword evidence="6 9" id="KW-1133">Transmembrane helix</keyword>
<protein>
    <recommendedName>
        <fullName evidence="8">Riboflavin transporter</fullName>
    </recommendedName>
</protein>
<dbReference type="PIRSF" id="PIRSF037778">
    <property type="entry name" value="UCP037778_transp_RibU"/>
    <property type="match status" value="1"/>
</dbReference>
<evidence type="ECO:0000256" key="4">
    <source>
        <dbReference type="ARBA" id="ARBA00022475"/>
    </source>
</evidence>
<keyword evidence="4 8" id="KW-1003">Cell membrane</keyword>
<evidence type="ECO:0000256" key="5">
    <source>
        <dbReference type="ARBA" id="ARBA00022692"/>
    </source>
</evidence>
<comment type="function">
    <text evidence="8">Probably a riboflavin-binding protein that interacts with the energy-coupling factor (ECF) ABC-transporter complex.</text>
</comment>
<comment type="similarity">
    <text evidence="2 8">Belongs to the prokaryotic riboflavin transporter (P-RFT) (TC 2.A.87) family.</text>
</comment>
<keyword evidence="3 8" id="KW-0813">Transport</keyword>
<proteinExistence type="inferred from homology"/>
<keyword evidence="11" id="KW-1185">Reference proteome</keyword>
<evidence type="ECO:0000313" key="11">
    <source>
        <dbReference type="Proteomes" id="UP001438112"/>
    </source>
</evidence>
<accession>A0ABP9ZIQ2</accession>
<dbReference type="PANTHER" id="PTHR38438">
    <property type="entry name" value="RIBOFLAVIN TRANSPORTER RIBU"/>
    <property type="match status" value="1"/>
</dbReference>
<dbReference type="InterPro" id="IPR025720">
    <property type="entry name" value="RibU"/>
</dbReference>
<keyword evidence="5 9" id="KW-0812">Transmembrane</keyword>
<feature type="transmembrane region" description="Helical" evidence="9">
    <location>
        <begin position="12"/>
        <end position="36"/>
    </location>
</feature>
<evidence type="ECO:0000256" key="7">
    <source>
        <dbReference type="ARBA" id="ARBA00023136"/>
    </source>
</evidence>
<dbReference type="Gene3D" id="1.10.1760.20">
    <property type="match status" value="1"/>
</dbReference>
<evidence type="ECO:0000256" key="2">
    <source>
        <dbReference type="ARBA" id="ARBA00005540"/>
    </source>
</evidence>
<dbReference type="InterPro" id="IPR024529">
    <property type="entry name" value="ECF_trnsprt_substrate-spec"/>
</dbReference>
<dbReference type="Proteomes" id="UP001438112">
    <property type="component" value="Unassembled WGS sequence"/>
</dbReference>
<dbReference type="PANTHER" id="PTHR38438:SF1">
    <property type="entry name" value="RIBOFLAVIN TRANSPORTER RIBU"/>
    <property type="match status" value="1"/>
</dbReference>
<comment type="subcellular location">
    <subcellularLocation>
        <location evidence="1">Cell membrane</location>
        <topology evidence="1">Multi-pass membrane protein</topology>
    </subcellularLocation>
</comment>
<evidence type="ECO:0000256" key="8">
    <source>
        <dbReference type="PIRNR" id="PIRNR037778"/>
    </source>
</evidence>
<evidence type="ECO:0000256" key="3">
    <source>
        <dbReference type="ARBA" id="ARBA00022448"/>
    </source>
</evidence>
<organism evidence="10 11">
    <name type="scientific">Apilactobacillus apinorum</name>
    <dbReference type="NCBI Taxonomy" id="1218495"/>
    <lineage>
        <taxon>Bacteria</taxon>
        <taxon>Bacillati</taxon>
        <taxon>Bacillota</taxon>
        <taxon>Bacilli</taxon>
        <taxon>Lactobacillales</taxon>
        <taxon>Lactobacillaceae</taxon>
        <taxon>Apilactobacillus</taxon>
    </lineage>
</organism>